<dbReference type="InterPro" id="IPR043128">
    <property type="entry name" value="Rev_trsase/Diguanyl_cyclase"/>
</dbReference>
<dbReference type="Gene3D" id="3.30.70.270">
    <property type="match status" value="1"/>
</dbReference>
<proteinExistence type="predicted"/>
<name>A0A559KEG2_9BACL</name>
<dbReference type="AlphaFoldDB" id="A0A559KEG2"/>
<organism evidence="1 2">
    <name type="scientific">Paenibacillus cremeus</name>
    <dbReference type="NCBI Taxonomy" id="2163881"/>
    <lineage>
        <taxon>Bacteria</taxon>
        <taxon>Bacillati</taxon>
        <taxon>Bacillota</taxon>
        <taxon>Bacilli</taxon>
        <taxon>Bacillales</taxon>
        <taxon>Paenibacillaceae</taxon>
        <taxon>Paenibacillus</taxon>
    </lineage>
</organism>
<sequence>MSDTSISTSTTADWKKGIVIGVICPERFGEQMEAALKAFPSFEPIIRSYQNEDDAPQLAKELMEEAEVLFFSGPLPYQKAKEKLKFTIPAHYLPLTGTGLYRALFRLNKQADLEALSVDTLSKSMVDKAFKELGETPGVILTYNGPNPYSREELVRYHRELHAKGVTAAALTGFRSVSEALTELGIPNEWVVPIEQDVIVGLERALLSTDSRKSKESQIVLGIITVDDRGKLFSERSSEHEVQKLKLDIHRMLLGYVESLDGHLTHLGGDEYLFITTRGIFERETGGYKYFPLAREAEKALGLTLSVGVGFGRSANEAGTNARQALRQARESGGNISFIVREDKSVIGPLEMSEPLELNASLIDAELIKQAEGSGMTLTYLSKISAQVSRKGQTDYTAQELAWILGVTVRSVHRLLLQWMDAGLVRMTGEQKNQAKGRPKQVYRFSFLEDHA</sequence>
<evidence type="ECO:0000313" key="2">
    <source>
        <dbReference type="Proteomes" id="UP000317036"/>
    </source>
</evidence>
<gene>
    <name evidence="1" type="ORF">FPZ49_07160</name>
</gene>
<dbReference type="Proteomes" id="UP000317036">
    <property type="component" value="Unassembled WGS sequence"/>
</dbReference>
<reference evidence="1 2" key="1">
    <citation type="submission" date="2019-07" db="EMBL/GenBank/DDBJ databases">
        <authorList>
            <person name="Kim J."/>
        </authorList>
    </citation>
    <scope>NUCLEOTIDE SEQUENCE [LARGE SCALE GENOMIC DNA]</scope>
    <source>
        <strain evidence="1 2">JC52</strain>
    </source>
</reference>
<comment type="caution">
    <text evidence="1">The sequence shown here is derived from an EMBL/GenBank/DDBJ whole genome shotgun (WGS) entry which is preliminary data.</text>
</comment>
<evidence type="ECO:0000313" key="1">
    <source>
        <dbReference type="EMBL" id="TVY10509.1"/>
    </source>
</evidence>
<dbReference type="EMBL" id="VNJI01000007">
    <property type="protein sequence ID" value="TVY10509.1"/>
    <property type="molecule type" value="Genomic_DNA"/>
</dbReference>
<accession>A0A559KEG2</accession>
<keyword evidence="2" id="KW-1185">Reference proteome</keyword>
<evidence type="ECO:0008006" key="3">
    <source>
        <dbReference type="Google" id="ProtNLM"/>
    </source>
</evidence>
<dbReference type="RefSeq" id="WP_144844993.1">
    <property type="nucleotide sequence ID" value="NZ_VNJI01000007.1"/>
</dbReference>
<dbReference type="OrthoDB" id="4986073at2"/>
<protein>
    <recommendedName>
        <fullName evidence="3">GGDEF domain-containing protein</fullName>
    </recommendedName>
</protein>
<dbReference type="Pfam" id="PF24898">
    <property type="entry name" value="GGDEF_GdpP"/>
    <property type="match status" value="1"/>
</dbReference>